<gene>
    <name evidence="1" type="ORF">AS180_16810</name>
</gene>
<dbReference type="Proteomes" id="UP000053681">
    <property type="component" value="Unassembled WGS sequence"/>
</dbReference>
<organism evidence="1 2">
    <name type="scientific">Priestia veravalensis</name>
    <dbReference type="NCBI Taxonomy" id="1414648"/>
    <lineage>
        <taxon>Bacteria</taxon>
        <taxon>Bacillati</taxon>
        <taxon>Bacillota</taxon>
        <taxon>Bacilli</taxon>
        <taxon>Bacillales</taxon>
        <taxon>Bacillaceae</taxon>
        <taxon>Priestia</taxon>
    </lineage>
</organism>
<protein>
    <submittedName>
        <fullName evidence="1">Uncharacterized protein</fullName>
    </submittedName>
</protein>
<dbReference type="EMBL" id="LNQP01000067">
    <property type="protein sequence ID" value="KSU86775.1"/>
    <property type="molecule type" value="Genomic_DNA"/>
</dbReference>
<evidence type="ECO:0000313" key="2">
    <source>
        <dbReference type="Proteomes" id="UP000053681"/>
    </source>
</evidence>
<name>A0A0V8JI99_9BACI</name>
<reference evidence="1 2" key="1">
    <citation type="submission" date="2015-11" db="EMBL/GenBank/DDBJ databases">
        <title>Bacillus caseinolyticus sp nov.</title>
        <authorList>
            <person name="Dastager S.G."/>
            <person name="Mawlankar R."/>
        </authorList>
    </citation>
    <scope>NUCLEOTIDE SEQUENCE [LARGE SCALE GENOMIC DNA]</scope>
    <source>
        <strain evidence="1 2">SGD-V-76</strain>
    </source>
</reference>
<comment type="caution">
    <text evidence="1">The sequence shown here is derived from an EMBL/GenBank/DDBJ whole genome shotgun (WGS) entry which is preliminary data.</text>
</comment>
<accession>A0A0V8JI99</accession>
<sequence>MSLGVKKIILLILLVVCLGLLVVQFTNRGTTPTAKQAEETLDKLPAQETVNEKVKGDKEERKYRVYYITIDKVEDGRYYGTTKEGTGISFLEAKVNEPQPKGLEKGDIVKAYFDLEFSTNGIVKVEEVDEIPEE</sequence>
<proteinExistence type="predicted"/>
<dbReference type="RefSeq" id="WP_062687181.1">
    <property type="nucleotide sequence ID" value="NZ_KQ758682.1"/>
</dbReference>
<keyword evidence="2" id="KW-1185">Reference proteome</keyword>
<dbReference type="AlphaFoldDB" id="A0A0V8JI99"/>
<evidence type="ECO:0000313" key="1">
    <source>
        <dbReference type="EMBL" id="KSU86775.1"/>
    </source>
</evidence>